<dbReference type="AlphaFoldDB" id="A0A380L525"/>
<evidence type="ECO:0000313" key="1">
    <source>
        <dbReference type="EMBL" id="SUN81102.1"/>
    </source>
</evidence>
<comment type="caution">
    <text evidence="1">The sequence shown here is derived from an EMBL/GenBank/DDBJ whole genome shotgun (WGS) entry which is preliminary data.</text>
</comment>
<dbReference type="Gene3D" id="3.40.50.300">
    <property type="entry name" value="P-loop containing nucleotide triphosphate hydrolases"/>
    <property type="match status" value="1"/>
</dbReference>
<gene>
    <name evidence="1" type="ORF">NCTC11063_01848</name>
</gene>
<keyword evidence="2" id="KW-1185">Reference proteome</keyword>
<proteinExistence type="predicted"/>
<organism evidence="1 2">
    <name type="scientific">Streptococcus milleri</name>
    <dbReference type="NCBI Taxonomy" id="33040"/>
    <lineage>
        <taxon>Bacteria</taxon>
        <taxon>Bacillati</taxon>
        <taxon>Bacillota</taxon>
        <taxon>Bacilli</taxon>
        <taxon>Lactobacillales</taxon>
        <taxon>Streptococcaceae</taxon>
        <taxon>Streptococcus</taxon>
    </lineage>
</organism>
<sequence>MKNISNSSNPLLKVGGGSPDLTSIHTLVLGSSGSGKSILVFMLIYHLWKSNTSSRFVISEMKQEDYVFAEHLPNIFLGLNALSAIDLAFQELEQRKADKTRERVPFYLVVEELTALFEMAGKDKKAYQEKIRVILYTGRSLNIKILAISQDLLATALGEGSARNQFSLIIALGAMRSSVTKGLFELEEEQEFQTNLPKGQGYLQRFDDGSSIVKIKVKKVRNIELLKQQVLTILERSIATYTEEAVDSGSL</sequence>
<dbReference type="Proteomes" id="UP000255236">
    <property type="component" value="Unassembled WGS sequence"/>
</dbReference>
<protein>
    <submittedName>
        <fullName evidence="1">DNA segregation ATPase FtsK/SpoIIIE and related proteins</fullName>
    </submittedName>
</protein>
<evidence type="ECO:0000313" key="2">
    <source>
        <dbReference type="Proteomes" id="UP000255236"/>
    </source>
</evidence>
<dbReference type="EMBL" id="UHFT01000001">
    <property type="protein sequence ID" value="SUN81102.1"/>
    <property type="molecule type" value="Genomic_DNA"/>
</dbReference>
<dbReference type="CDD" id="cd01127">
    <property type="entry name" value="TrwB_TraG_TraD_VirD4"/>
    <property type="match status" value="1"/>
</dbReference>
<name>A0A380L525_9STRE</name>
<dbReference type="InterPro" id="IPR027417">
    <property type="entry name" value="P-loop_NTPase"/>
</dbReference>
<accession>A0A380L525</accession>
<dbReference type="SUPFAM" id="SSF52540">
    <property type="entry name" value="P-loop containing nucleoside triphosphate hydrolases"/>
    <property type="match status" value="1"/>
</dbReference>
<reference evidence="1" key="1">
    <citation type="submission" date="2018-06" db="EMBL/GenBank/DDBJ databases">
        <authorList>
            <consortium name="Pathogen Informatics"/>
            <person name="Doyle S."/>
        </authorList>
    </citation>
    <scope>NUCLEOTIDE SEQUENCE [LARGE SCALE GENOMIC DNA]</scope>
    <source>
        <strain evidence="1">NCTC11063</strain>
    </source>
</reference>